<dbReference type="Gene3D" id="2.60.40.10">
    <property type="entry name" value="Immunoglobulins"/>
    <property type="match status" value="1"/>
</dbReference>
<sequence length="669" mass="69974">MAQHPLRPLNCLALLALAILPGCSGGGGQPQVPLEPPTHLTASWSTTFADHAHLTWTAPAQPVDGYNAEFRIDSGGYTRLNTEGLYNPAWTYGHWPIPLSTLPELTPLSFRMSSTRGSGTSGYSNEASLIAPLRAPARPVTTEVIGGYRVTWINNSLVADSLTLERGVTPNGYAPDAVWTQIPGVAFGALDYTDFAAPEGAGICYRVTYARGAASTSSTSLVFTSGLNGPVNLVATPGADSVHLTWANRSTAAASVVVARASTLGADPTFLPIATLPPTGTSFDDVQVPTGYYTYRVEARAAGAFAGAPSPAVKVAIRPAAVPGLTVVPSILPAMPSGSLGALAPQGTWFLGIPPGLSSTCRVFHPVDGTWVTQAFASATRLASPGLASDAQGRPHLVLARPVAQGSSQSVLVHAWFDGGAWQEEEITRTSLPTGFAPPAFVLPAGSQHPSVLFLTSARDLIYMSRGEDGTWQSETLDPFLPVGFVCDRFTLILDGAGAPAVLAGDYPGPQLLRRTGADAWVAEALPSGLAEYGGRGSLVATADGDLHLFLAMETTFLSRTYNLAWSRRSGGAWSSPATLVALRDASPTPSIQAKASPDGTRVIVACPTPLGNTLLAFAQGAWAQVVLGPALEPPPLLGFMSDGRLRVLQKAGYEYANGWSDYVQYTEP</sequence>
<evidence type="ECO:0000313" key="3">
    <source>
        <dbReference type="EMBL" id="BDU75979.1"/>
    </source>
</evidence>
<reference evidence="3" key="1">
    <citation type="journal article" date="2023" name="Int. J. Syst. Evol. Microbiol.">
        <title>Mesoterricola silvestris gen. nov., sp. nov., Mesoterricola sediminis sp. nov., Geothrix oryzae sp. nov., Geothrix edaphica sp. nov., Geothrix rubra sp. nov., and Geothrix limicola sp. nov., six novel members of Acidobacteriota isolated from soils.</title>
        <authorList>
            <person name="Itoh H."/>
            <person name="Sugisawa Y."/>
            <person name="Mise K."/>
            <person name="Xu Z."/>
            <person name="Kuniyasu M."/>
            <person name="Ushijima N."/>
            <person name="Kawano K."/>
            <person name="Kobayashi E."/>
            <person name="Shiratori Y."/>
            <person name="Masuda Y."/>
            <person name="Senoo K."/>
        </authorList>
    </citation>
    <scope>NUCLEOTIDE SEQUENCE</scope>
    <source>
        <strain evidence="3">W786</strain>
    </source>
</reference>
<organism evidence="3 4">
    <name type="scientific">Mesoterricola sediminis</name>
    <dbReference type="NCBI Taxonomy" id="2927980"/>
    <lineage>
        <taxon>Bacteria</taxon>
        <taxon>Pseudomonadati</taxon>
        <taxon>Acidobacteriota</taxon>
        <taxon>Holophagae</taxon>
        <taxon>Holophagales</taxon>
        <taxon>Holophagaceae</taxon>
        <taxon>Mesoterricola</taxon>
    </lineage>
</organism>
<keyword evidence="1" id="KW-0732">Signal</keyword>
<name>A0AA48KBC8_9BACT</name>
<dbReference type="Gene3D" id="2.120.10.70">
    <property type="entry name" value="Fucose-specific lectin"/>
    <property type="match status" value="1"/>
</dbReference>
<feature type="chain" id="PRO_5041373821" description="Fibronectin type-III domain-containing protein" evidence="1">
    <location>
        <begin position="27"/>
        <end position="669"/>
    </location>
</feature>
<feature type="signal peptide" evidence="1">
    <location>
        <begin position="1"/>
        <end position="26"/>
    </location>
</feature>
<dbReference type="Proteomes" id="UP001228113">
    <property type="component" value="Chromosome"/>
</dbReference>
<dbReference type="RefSeq" id="WP_316411175.1">
    <property type="nucleotide sequence ID" value="NZ_AP027081.1"/>
</dbReference>
<keyword evidence="4" id="KW-1185">Reference proteome</keyword>
<dbReference type="KEGG" id="msea:METESE_09370"/>
<gene>
    <name evidence="3" type="ORF">METESE_09370</name>
</gene>
<dbReference type="EMBL" id="AP027081">
    <property type="protein sequence ID" value="BDU75979.1"/>
    <property type="molecule type" value="Genomic_DNA"/>
</dbReference>
<evidence type="ECO:0000256" key="1">
    <source>
        <dbReference type="SAM" id="SignalP"/>
    </source>
</evidence>
<dbReference type="AlphaFoldDB" id="A0AA48KBC8"/>
<evidence type="ECO:0000259" key="2">
    <source>
        <dbReference type="PROSITE" id="PS50853"/>
    </source>
</evidence>
<feature type="domain" description="Fibronectin type-III" evidence="2">
    <location>
        <begin position="36"/>
        <end position="134"/>
    </location>
</feature>
<dbReference type="InterPro" id="IPR036116">
    <property type="entry name" value="FN3_sf"/>
</dbReference>
<proteinExistence type="predicted"/>
<evidence type="ECO:0000313" key="4">
    <source>
        <dbReference type="Proteomes" id="UP001228113"/>
    </source>
</evidence>
<dbReference type="InterPro" id="IPR003961">
    <property type="entry name" value="FN3_dom"/>
</dbReference>
<dbReference type="SUPFAM" id="SSF89372">
    <property type="entry name" value="Fucose-specific lectin"/>
    <property type="match status" value="1"/>
</dbReference>
<dbReference type="InterPro" id="IPR013783">
    <property type="entry name" value="Ig-like_fold"/>
</dbReference>
<accession>A0AA48KBC8</accession>
<protein>
    <recommendedName>
        <fullName evidence="2">Fibronectin type-III domain-containing protein</fullName>
    </recommendedName>
</protein>
<dbReference type="SUPFAM" id="SSF49265">
    <property type="entry name" value="Fibronectin type III"/>
    <property type="match status" value="1"/>
</dbReference>
<dbReference type="PROSITE" id="PS50853">
    <property type="entry name" value="FN3"/>
    <property type="match status" value="1"/>
</dbReference>